<name>Q3SJA6_THIDA</name>
<evidence type="ECO:0000313" key="2">
    <source>
        <dbReference type="EMBL" id="AAZ97261.1"/>
    </source>
</evidence>
<keyword evidence="3" id="KW-1185">Reference proteome</keyword>
<organism evidence="2 3">
    <name type="scientific">Thiobacillus denitrificans (strain ATCC 25259 / T1)</name>
    <dbReference type="NCBI Taxonomy" id="292415"/>
    <lineage>
        <taxon>Bacteria</taxon>
        <taxon>Pseudomonadati</taxon>
        <taxon>Pseudomonadota</taxon>
        <taxon>Betaproteobacteria</taxon>
        <taxon>Nitrosomonadales</taxon>
        <taxon>Thiobacillaceae</taxon>
        <taxon>Thiobacillus</taxon>
    </lineage>
</organism>
<dbReference type="STRING" id="292415.Tbd_1308"/>
<protein>
    <recommendedName>
        <fullName evidence="4">DNA repair protein</fullName>
    </recommendedName>
</protein>
<feature type="region of interest" description="Disordered" evidence="1">
    <location>
        <begin position="205"/>
        <end position="224"/>
    </location>
</feature>
<evidence type="ECO:0000256" key="1">
    <source>
        <dbReference type="SAM" id="MobiDB-lite"/>
    </source>
</evidence>
<dbReference type="PANTHER" id="PTHR39337:SF1">
    <property type="entry name" value="BLR5642 PROTEIN"/>
    <property type="match status" value="1"/>
</dbReference>
<evidence type="ECO:0000313" key="3">
    <source>
        <dbReference type="Proteomes" id="UP000008291"/>
    </source>
</evidence>
<reference evidence="2 3" key="1">
    <citation type="journal article" date="2006" name="J. Bacteriol.">
        <title>The genome sequence of the obligately chemolithoautotrophic, facultatively anaerobic bacterium Thiobacillus denitrificans.</title>
        <authorList>
            <person name="Beller H.R."/>
            <person name="Chain P.S."/>
            <person name="Letain T.E."/>
            <person name="Chakicherla A."/>
            <person name="Larimer F.W."/>
            <person name="Richardson P.M."/>
            <person name="Coleman M.A."/>
            <person name="Wood A.P."/>
            <person name="Kelly D.P."/>
        </authorList>
    </citation>
    <scope>NUCLEOTIDE SEQUENCE [LARGE SCALE GENOMIC DNA]</scope>
    <source>
        <strain evidence="2 3">ATCC 25259</strain>
    </source>
</reference>
<sequence>MSDKSPAMSHETASPLVLTIGHSTHPIDVFIGLLQAHGAASLVDVRTVPRSRHNPQFNTEALAQSLADAGLGYVHAPGLGGLRRARPDSPNAGWRNASFRGYADYMQTADFARSLDALIALAQTRRIVLMCAEAVPWRCHRSLIADALVLRGFRVEHILSATRRQLHALTPFARVSGGTLTYPPEAGSAPGQATVATDGCCPNEGGTTHIENTDAKGQKRSFVK</sequence>
<accession>Q3SJA6</accession>
<gene>
    <name evidence="2" type="ordered locus">Tbd_1308</name>
</gene>
<dbReference type="AlphaFoldDB" id="Q3SJA6"/>
<dbReference type="HOGENOM" id="CLU_077467_0_1_4"/>
<dbReference type="InterPro" id="IPR007438">
    <property type="entry name" value="DUF488"/>
</dbReference>
<dbReference type="PANTHER" id="PTHR39337">
    <property type="entry name" value="BLR5642 PROTEIN"/>
    <property type="match status" value="1"/>
</dbReference>
<dbReference type="Pfam" id="PF04343">
    <property type="entry name" value="DUF488"/>
    <property type="match status" value="1"/>
</dbReference>
<dbReference type="KEGG" id="tbd:Tbd_1308"/>
<dbReference type="Proteomes" id="UP000008291">
    <property type="component" value="Chromosome"/>
</dbReference>
<dbReference type="EMBL" id="CP000116">
    <property type="protein sequence ID" value="AAZ97261.1"/>
    <property type="molecule type" value="Genomic_DNA"/>
</dbReference>
<proteinExistence type="predicted"/>
<dbReference type="eggNOG" id="COG5483">
    <property type="taxonomic scope" value="Bacteria"/>
</dbReference>
<evidence type="ECO:0008006" key="4">
    <source>
        <dbReference type="Google" id="ProtNLM"/>
    </source>
</evidence>